<feature type="region of interest" description="Disordered" evidence="1">
    <location>
        <begin position="34"/>
        <end position="54"/>
    </location>
</feature>
<dbReference type="Proteomes" id="UP000541444">
    <property type="component" value="Unassembled WGS sequence"/>
</dbReference>
<evidence type="ECO:0000313" key="2">
    <source>
        <dbReference type="EMBL" id="KAF6164247.1"/>
    </source>
</evidence>
<keyword evidence="3" id="KW-1185">Reference proteome</keyword>
<dbReference type="EMBL" id="JACGCM010000938">
    <property type="protein sequence ID" value="KAF6164247.1"/>
    <property type="molecule type" value="Genomic_DNA"/>
</dbReference>
<gene>
    <name evidence="2" type="ORF">GIB67_010217</name>
</gene>
<protein>
    <submittedName>
        <fullName evidence="2">Uncharacterized protein</fullName>
    </submittedName>
</protein>
<reference evidence="2 3" key="1">
    <citation type="journal article" date="2020" name="IScience">
        <title>Genome Sequencing of the Endangered Kingdonia uniflora (Circaeasteraceae, Ranunculales) Reveals Potential Mechanisms of Evolutionary Specialization.</title>
        <authorList>
            <person name="Sun Y."/>
            <person name="Deng T."/>
            <person name="Zhang A."/>
            <person name="Moore M.J."/>
            <person name="Landis J.B."/>
            <person name="Lin N."/>
            <person name="Zhang H."/>
            <person name="Zhang X."/>
            <person name="Huang J."/>
            <person name="Zhang X."/>
            <person name="Sun H."/>
            <person name="Wang H."/>
        </authorList>
    </citation>
    <scope>NUCLEOTIDE SEQUENCE [LARGE SCALE GENOMIC DNA]</scope>
    <source>
        <strain evidence="2">TB1705</strain>
        <tissue evidence="2">Leaf</tissue>
    </source>
</reference>
<evidence type="ECO:0000256" key="1">
    <source>
        <dbReference type="SAM" id="MobiDB-lite"/>
    </source>
</evidence>
<feature type="non-terminal residue" evidence="2">
    <location>
        <position position="1"/>
    </location>
</feature>
<comment type="caution">
    <text evidence="2">The sequence shown here is derived from an EMBL/GenBank/DDBJ whole genome shotgun (WGS) entry which is preliminary data.</text>
</comment>
<evidence type="ECO:0000313" key="3">
    <source>
        <dbReference type="Proteomes" id="UP000541444"/>
    </source>
</evidence>
<accession>A0A7J7NAS6</accession>
<name>A0A7J7NAS6_9MAGN</name>
<dbReference type="AlphaFoldDB" id="A0A7J7NAS6"/>
<proteinExistence type="predicted"/>
<organism evidence="2 3">
    <name type="scientific">Kingdonia uniflora</name>
    <dbReference type="NCBI Taxonomy" id="39325"/>
    <lineage>
        <taxon>Eukaryota</taxon>
        <taxon>Viridiplantae</taxon>
        <taxon>Streptophyta</taxon>
        <taxon>Embryophyta</taxon>
        <taxon>Tracheophyta</taxon>
        <taxon>Spermatophyta</taxon>
        <taxon>Magnoliopsida</taxon>
        <taxon>Ranunculales</taxon>
        <taxon>Circaeasteraceae</taxon>
        <taxon>Kingdonia</taxon>
    </lineage>
</organism>
<sequence length="74" mass="8364">QENSEKLIIRNENEVGLYRVKQKVTPQVSAFSPRVTPQVSASSQKVTPQVATLHQGSHLKTRLFTKDHTLRHTS</sequence>